<name>A0AB34KJX8_9PEZI</name>
<dbReference type="PANTHER" id="PTHR43313:SF1">
    <property type="entry name" value="3BETA-HYDROXYSTEROID DEHYDROGENASE DHS-16"/>
    <property type="match status" value="1"/>
</dbReference>
<feature type="region of interest" description="Disordered" evidence="1">
    <location>
        <begin position="387"/>
        <end position="411"/>
    </location>
</feature>
<dbReference type="InterPro" id="IPR036291">
    <property type="entry name" value="NAD(P)-bd_dom_sf"/>
</dbReference>
<keyword evidence="2" id="KW-0472">Membrane</keyword>
<gene>
    <name evidence="3" type="ORF">WHR41_05760</name>
</gene>
<comment type="caution">
    <text evidence="3">The sequence shown here is derived from an EMBL/GenBank/DDBJ whole genome shotgun (WGS) entry which is preliminary data.</text>
</comment>
<dbReference type="GeneID" id="96007203"/>
<dbReference type="PANTHER" id="PTHR43313">
    <property type="entry name" value="SHORT-CHAIN DEHYDROGENASE/REDUCTASE FAMILY 9C"/>
    <property type="match status" value="1"/>
</dbReference>
<dbReference type="AlphaFoldDB" id="A0AB34KJX8"/>
<dbReference type="InterPro" id="IPR013952">
    <property type="entry name" value="DUF1776_fun"/>
</dbReference>
<dbReference type="SUPFAM" id="SSF51735">
    <property type="entry name" value="NAD(P)-binding Rossmann-fold domains"/>
    <property type="match status" value="1"/>
</dbReference>
<evidence type="ECO:0000313" key="4">
    <source>
        <dbReference type="Proteomes" id="UP000803884"/>
    </source>
</evidence>
<dbReference type="EMBL" id="JAAQHG020000019">
    <property type="protein sequence ID" value="KAL1585387.1"/>
    <property type="molecule type" value="Genomic_DNA"/>
</dbReference>
<accession>A0AB34KJX8</accession>
<keyword evidence="2" id="KW-0812">Transmembrane</keyword>
<dbReference type="Gene3D" id="3.40.50.720">
    <property type="entry name" value="NAD(P)-binding Rossmann-like Domain"/>
    <property type="match status" value="1"/>
</dbReference>
<protein>
    <recommendedName>
        <fullName evidence="5">DUF1776-domain-containing protein</fullName>
    </recommendedName>
</protein>
<dbReference type="Proteomes" id="UP000803884">
    <property type="component" value="Unassembled WGS sequence"/>
</dbReference>
<evidence type="ECO:0008006" key="5">
    <source>
        <dbReference type="Google" id="ProtNLM"/>
    </source>
</evidence>
<dbReference type="RefSeq" id="XP_069228493.1">
    <property type="nucleotide sequence ID" value="XM_069374365.1"/>
</dbReference>
<evidence type="ECO:0000313" key="3">
    <source>
        <dbReference type="EMBL" id="KAL1585387.1"/>
    </source>
</evidence>
<feature type="transmembrane region" description="Helical" evidence="2">
    <location>
        <begin position="70"/>
        <end position="90"/>
    </location>
</feature>
<proteinExistence type="predicted"/>
<evidence type="ECO:0000256" key="2">
    <source>
        <dbReference type="SAM" id="Phobius"/>
    </source>
</evidence>
<evidence type="ECO:0000256" key="1">
    <source>
        <dbReference type="SAM" id="MobiDB-lite"/>
    </source>
</evidence>
<reference evidence="3 4" key="1">
    <citation type="journal article" date="2020" name="Microbiol. Resour. Announc.">
        <title>Draft Genome Sequence of a Cladosporium Species Isolated from the Mesophotic Ascidian Didemnum maculosum.</title>
        <authorList>
            <person name="Gioti A."/>
            <person name="Siaperas R."/>
            <person name="Nikolaivits E."/>
            <person name="Le Goff G."/>
            <person name="Ouazzani J."/>
            <person name="Kotoulas G."/>
            <person name="Topakas E."/>
        </authorList>
    </citation>
    <scope>NUCLEOTIDE SEQUENCE [LARGE SCALE GENOMIC DNA]</scope>
    <source>
        <strain evidence="3 4">TM138-S3</strain>
    </source>
</reference>
<dbReference type="Pfam" id="PF08643">
    <property type="entry name" value="DUF1776"/>
    <property type="match status" value="2"/>
</dbReference>
<keyword evidence="4" id="KW-1185">Reference proteome</keyword>
<organism evidence="3 4">
    <name type="scientific">Cladosporium halotolerans</name>
    <dbReference type="NCBI Taxonomy" id="1052096"/>
    <lineage>
        <taxon>Eukaryota</taxon>
        <taxon>Fungi</taxon>
        <taxon>Dikarya</taxon>
        <taxon>Ascomycota</taxon>
        <taxon>Pezizomycotina</taxon>
        <taxon>Dothideomycetes</taxon>
        <taxon>Dothideomycetidae</taxon>
        <taxon>Cladosporiales</taxon>
        <taxon>Cladosporiaceae</taxon>
        <taxon>Cladosporium</taxon>
    </lineage>
</organism>
<keyword evidence="2" id="KW-1133">Transmembrane helix</keyword>
<sequence length="411" mass="44742">MTDAQHLFDAARTQINSVAADVERHFDLVASHLREWIPSGPSALVKAPPRRLPPPTTYEVITRWMDRNRALTAALVAFAVTGTVSTGIYVQNRKANKKRRARKSASGARTDVVVLAGATSSPLASAVALDLERRGFVVYVATSSAEEETYIRSLSRADLLPLPITLGDPFSAQEQLSRFQNLLGREHVAFDGAEPHHLEFKGLVLVPDTGAAPEGRIGELANEEWSDMLNAKMLNTIAMTQLFLPTLIAHQSKILLLTPSITPALQPPGHAAENAIYAALKAFTSTLAVEMKEQSTGVTITQFKLGNLDIPSVTAKQRREGQPASRVKATPLRELNNAVFDTLVARRPAAMLRVGRGSLTYDLIGAVAPRSVVAWMLSLGRKGQESAEELKREEMVGSQASLTWEKIDDQD</sequence>